<feature type="compositionally biased region" description="Low complexity" evidence="1">
    <location>
        <begin position="27"/>
        <end position="43"/>
    </location>
</feature>
<reference evidence="3" key="1">
    <citation type="submission" date="2022-07" db="EMBL/GenBank/DDBJ databases">
        <title>Phylogenomic reconstructions and comparative analyses of Kickxellomycotina fungi.</title>
        <authorList>
            <person name="Reynolds N.K."/>
            <person name="Stajich J.E."/>
            <person name="Barry K."/>
            <person name="Grigoriev I.V."/>
            <person name="Crous P."/>
            <person name="Smith M.E."/>
        </authorList>
    </citation>
    <scope>NUCLEOTIDE SEQUENCE</scope>
    <source>
        <strain evidence="3">RSA 861</strain>
    </source>
</reference>
<feature type="region of interest" description="Disordered" evidence="1">
    <location>
        <begin position="22"/>
        <end position="62"/>
    </location>
</feature>
<sequence>MQFTNAIVVTLLLVSTAMAAPHPTEPVPATTAAGSAAAPCPRTNLEHPISTKDAPAPVEDTPGTNNMIVYADCAIM</sequence>
<proteinExistence type="predicted"/>
<feature type="signal peptide" evidence="2">
    <location>
        <begin position="1"/>
        <end position="19"/>
    </location>
</feature>
<protein>
    <submittedName>
        <fullName evidence="3">Uncharacterized protein</fullName>
    </submittedName>
</protein>
<dbReference type="EMBL" id="JANBPT010000339">
    <property type="protein sequence ID" value="KAJ1923351.1"/>
    <property type="molecule type" value="Genomic_DNA"/>
</dbReference>
<dbReference type="AlphaFoldDB" id="A0A9W8A5G0"/>
<keyword evidence="2" id="KW-0732">Signal</keyword>
<dbReference type="Proteomes" id="UP001150569">
    <property type="component" value="Unassembled WGS sequence"/>
</dbReference>
<feature type="chain" id="PRO_5040996192" evidence="2">
    <location>
        <begin position="20"/>
        <end position="76"/>
    </location>
</feature>
<gene>
    <name evidence="3" type="ORF">IWQ60_005936</name>
</gene>
<organism evidence="3 4">
    <name type="scientific">Tieghemiomyces parasiticus</name>
    <dbReference type="NCBI Taxonomy" id="78921"/>
    <lineage>
        <taxon>Eukaryota</taxon>
        <taxon>Fungi</taxon>
        <taxon>Fungi incertae sedis</taxon>
        <taxon>Zoopagomycota</taxon>
        <taxon>Kickxellomycotina</taxon>
        <taxon>Dimargaritomycetes</taxon>
        <taxon>Dimargaritales</taxon>
        <taxon>Dimargaritaceae</taxon>
        <taxon>Tieghemiomyces</taxon>
    </lineage>
</organism>
<keyword evidence="4" id="KW-1185">Reference proteome</keyword>
<evidence type="ECO:0000313" key="4">
    <source>
        <dbReference type="Proteomes" id="UP001150569"/>
    </source>
</evidence>
<name>A0A9W8A5G0_9FUNG</name>
<evidence type="ECO:0000256" key="2">
    <source>
        <dbReference type="SAM" id="SignalP"/>
    </source>
</evidence>
<comment type="caution">
    <text evidence="3">The sequence shown here is derived from an EMBL/GenBank/DDBJ whole genome shotgun (WGS) entry which is preliminary data.</text>
</comment>
<evidence type="ECO:0000313" key="3">
    <source>
        <dbReference type="EMBL" id="KAJ1923351.1"/>
    </source>
</evidence>
<evidence type="ECO:0000256" key="1">
    <source>
        <dbReference type="SAM" id="MobiDB-lite"/>
    </source>
</evidence>
<accession>A0A9W8A5G0</accession>